<feature type="transmembrane region" description="Helical" evidence="6">
    <location>
        <begin position="407"/>
        <end position="428"/>
    </location>
</feature>
<dbReference type="Proteomes" id="UP001152797">
    <property type="component" value="Unassembled WGS sequence"/>
</dbReference>
<name>A0A9P1FL50_9DINO</name>
<feature type="region of interest" description="Disordered" evidence="5">
    <location>
        <begin position="254"/>
        <end position="275"/>
    </location>
</feature>
<dbReference type="InterPro" id="IPR029063">
    <property type="entry name" value="SAM-dependent_MTases_sf"/>
</dbReference>
<evidence type="ECO:0000313" key="9">
    <source>
        <dbReference type="EMBL" id="CAI3980133.1"/>
    </source>
</evidence>
<accession>A0A9P1FL50</accession>
<proteinExistence type="predicted"/>
<dbReference type="PROSITE" id="PS51678">
    <property type="entry name" value="SAM_MT_PRMT"/>
    <property type="match status" value="1"/>
</dbReference>
<reference evidence="10 11" key="2">
    <citation type="submission" date="2024-05" db="EMBL/GenBank/DDBJ databases">
        <authorList>
            <person name="Chen Y."/>
            <person name="Shah S."/>
            <person name="Dougan E. K."/>
            <person name="Thang M."/>
            <person name="Chan C."/>
        </authorList>
    </citation>
    <scope>NUCLEOTIDE SEQUENCE [LARGE SCALE GENOMIC DNA]</scope>
</reference>
<feature type="transmembrane region" description="Helical" evidence="6">
    <location>
        <begin position="316"/>
        <end position="336"/>
    </location>
</feature>
<gene>
    <name evidence="9" type="ORF">C1SCF055_LOCUS8038</name>
</gene>
<dbReference type="SUPFAM" id="SSF53335">
    <property type="entry name" value="S-adenosyl-L-methionine-dependent methyltransferases"/>
    <property type="match status" value="1"/>
</dbReference>
<comment type="caution">
    <text evidence="9">The sequence shown here is derived from an EMBL/GenBank/DDBJ whole genome shotgun (WGS) entry which is preliminary data.</text>
</comment>
<dbReference type="FunFam" id="3.40.50.150:FF:000664">
    <property type="entry name" value="Protein arginine methyltransferase 3"/>
    <property type="match status" value="1"/>
</dbReference>
<evidence type="ECO:0000256" key="6">
    <source>
        <dbReference type="SAM" id="Phobius"/>
    </source>
</evidence>
<keyword evidence="6" id="KW-0472">Membrane</keyword>
<organism evidence="9">
    <name type="scientific">Cladocopium goreaui</name>
    <dbReference type="NCBI Taxonomy" id="2562237"/>
    <lineage>
        <taxon>Eukaryota</taxon>
        <taxon>Sar</taxon>
        <taxon>Alveolata</taxon>
        <taxon>Dinophyceae</taxon>
        <taxon>Suessiales</taxon>
        <taxon>Symbiodiniaceae</taxon>
        <taxon>Cladocopium</taxon>
    </lineage>
</organism>
<evidence type="ECO:0000259" key="7">
    <source>
        <dbReference type="Pfam" id="PF08241"/>
    </source>
</evidence>
<dbReference type="PANTHER" id="PTHR11006:SF53">
    <property type="entry name" value="PROTEIN ARGININE N-METHYLTRANSFERASE 3"/>
    <property type="match status" value="1"/>
</dbReference>
<keyword evidence="6" id="KW-1133">Transmembrane helix</keyword>
<dbReference type="Gene3D" id="3.40.50.150">
    <property type="entry name" value="Vaccinia Virus protein VP39"/>
    <property type="match status" value="1"/>
</dbReference>
<evidence type="ECO:0000256" key="1">
    <source>
        <dbReference type="ARBA" id="ARBA00022603"/>
    </source>
</evidence>
<keyword evidence="11" id="KW-1185">Reference proteome</keyword>
<dbReference type="Pfam" id="PF08241">
    <property type="entry name" value="Methyltransf_11"/>
    <property type="match status" value="1"/>
</dbReference>
<feature type="domain" description="Methyltransferase type 11" evidence="7">
    <location>
        <begin position="62"/>
        <end position="155"/>
    </location>
</feature>
<keyword evidence="3 4" id="KW-0949">S-adenosyl-L-methionine</keyword>
<feature type="transmembrane region" description="Helical" evidence="6">
    <location>
        <begin position="348"/>
        <end position="369"/>
    </location>
</feature>
<dbReference type="Gene3D" id="2.70.160.11">
    <property type="entry name" value="Hnrnp arginine n-methyltransferase1"/>
    <property type="match status" value="1"/>
</dbReference>
<dbReference type="PANTHER" id="PTHR11006">
    <property type="entry name" value="PROTEIN ARGININE N-METHYLTRANSFERASE"/>
    <property type="match status" value="1"/>
</dbReference>
<evidence type="ECO:0000313" key="11">
    <source>
        <dbReference type="Proteomes" id="UP001152797"/>
    </source>
</evidence>
<dbReference type="InterPro" id="IPR055135">
    <property type="entry name" value="PRMT_dom"/>
</dbReference>
<dbReference type="CDD" id="cd02440">
    <property type="entry name" value="AdoMet_MTases"/>
    <property type="match status" value="1"/>
</dbReference>
<evidence type="ECO:0000313" key="10">
    <source>
        <dbReference type="EMBL" id="CAL4767445.1"/>
    </source>
</evidence>
<dbReference type="GO" id="GO:0005634">
    <property type="term" value="C:nucleus"/>
    <property type="evidence" value="ECO:0007669"/>
    <property type="project" value="TreeGrafter"/>
</dbReference>
<feature type="domain" description="Protein arginine N-methyltransferase" evidence="8">
    <location>
        <begin position="158"/>
        <end position="250"/>
    </location>
</feature>
<dbReference type="GO" id="GO:0042054">
    <property type="term" value="F:histone methyltransferase activity"/>
    <property type="evidence" value="ECO:0007669"/>
    <property type="project" value="TreeGrafter"/>
</dbReference>
<dbReference type="Gene3D" id="1.20.1250.20">
    <property type="entry name" value="MFS general substrate transporter like domains"/>
    <property type="match status" value="1"/>
</dbReference>
<dbReference type="OrthoDB" id="7848332at2759"/>
<keyword evidence="6" id="KW-0812">Transmembrane</keyword>
<protein>
    <submittedName>
        <fullName evidence="9">Uncharacterized protein</fullName>
    </submittedName>
</protein>
<dbReference type="AlphaFoldDB" id="A0A9P1FL50"/>
<dbReference type="EMBL" id="CAMXCT010000539">
    <property type="protein sequence ID" value="CAI3980133.1"/>
    <property type="molecule type" value="Genomic_DNA"/>
</dbReference>
<dbReference type="SUPFAM" id="SSF103473">
    <property type="entry name" value="MFS general substrate transporter"/>
    <property type="match status" value="1"/>
</dbReference>
<keyword evidence="2 4" id="KW-0808">Transferase</keyword>
<dbReference type="EMBL" id="CAMXCT030000539">
    <property type="protein sequence ID" value="CAL4767445.1"/>
    <property type="molecule type" value="Genomic_DNA"/>
</dbReference>
<dbReference type="InterPro" id="IPR036259">
    <property type="entry name" value="MFS_trans_sf"/>
</dbReference>
<dbReference type="Pfam" id="PF22528">
    <property type="entry name" value="PRMT_C"/>
    <property type="match status" value="1"/>
</dbReference>
<dbReference type="InterPro" id="IPR013216">
    <property type="entry name" value="Methyltransf_11"/>
</dbReference>
<dbReference type="InterPro" id="IPR025799">
    <property type="entry name" value="Arg_MeTrfase"/>
</dbReference>
<reference evidence="9" key="1">
    <citation type="submission" date="2022-10" db="EMBL/GenBank/DDBJ databases">
        <authorList>
            <person name="Chen Y."/>
            <person name="Dougan E. K."/>
            <person name="Chan C."/>
            <person name="Rhodes N."/>
            <person name="Thang M."/>
        </authorList>
    </citation>
    <scope>NUCLEOTIDE SEQUENCE</scope>
</reference>
<evidence type="ECO:0000256" key="5">
    <source>
        <dbReference type="SAM" id="MobiDB-lite"/>
    </source>
</evidence>
<sequence>MELKRVVTHEIVTNALSSQAMPSPQQQGSPAGRVLKPTLGTTYESQLRLEQRLLCAAPVNRCTGILCLFAAQAGAAKVIGIERSDVAQKAAKIAEENGFGDVISYIQGKVEEVELPVEKVDIIISEWMGYFLMFESMLDCVLFARDKWLRPGGQMFPDHARLYMAGIEDADYKEEKLGFWRHVRGFDLSPVAELAIGEPLSDIVDAATMVTESQCILQMDLREVTCAELDFSAPFALKVLRQDFVHALVSRELPRGGSSATSSSVSEKKPLSDQERMPPTASLLLIHYFLVLATVNLVITIPTANEYSERLGAGRLFAGLMIGCLPILGIAGNLVNQKLFSCLPLKTIWILNCLGTVLGCVLYALAGLMKFKWTLLIARGLMGFCSAFSLPGIYVSHTVGLKRRSEILFYFSAVLTLGCAVGPALAAMLEAFMKFIRIENLVLDSDTIPGWFMAVLYLLFTAKLILLLKDLPIDALAVEVQGRTLESLGEDR</sequence>
<keyword evidence="1 4" id="KW-0489">Methyltransferase</keyword>
<feature type="compositionally biased region" description="Basic and acidic residues" evidence="5">
    <location>
        <begin position="266"/>
        <end position="275"/>
    </location>
</feature>
<feature type="transmembrane region" description="Helical" evidence="6">
    <location>
        <begin position="375"/>
        <end position="395"/>
    </location>
</feature>
<dbReference type="GO" id="GO:0032259">
    <property type="term" value="P:methylation"/>
    <property type="evidence" value="ECO:0007669"/>
    <property type="project" value="UniProtKB-KW"/>
</dbReference>
<feature type="transmembrane region" description="Helical" evidence="6">
    <location>
        <begin position="448"/>
        <end position="468"/>
    </location>
</feature>
<dbReference type="EMBL" id="CAMXCT020000539">
    <property type="protein sequence ID" value="CAL1133508.1"/>
    <property type="molecule type" value="Genomic_DNA"/>
</dbReference>
<feature type="transmembrane region" description="Helical" evidence="6">
    <location>
        <begin position="283"/>
        <end position="304"/>
    </location>
</feature>
<evidence type="ECO:0000256" key="3">
    <source>
        <dbReference type="ARBA" id="ARBA00022691"/>
    </source>
</evidence>
<evidence type="ECO:0000256" key="4">
    <source>
        <dbReference type="PROSITE-ProRule" id="PRU01015"/>
    </source>
</evidence>
<evidence type="ECO:0000256" key="2">
    <source>
        <dbReference type="ARBA" id="ARBA00022679"/>
    </source>
</evidence>
<evidence type="ECO:0000259" key="8">
    <source>
        <dbReference type="Pfam" id="PF22528"/>
    </source>
</evidence>
<dbReference type="GO" id="GO:0016274">
    <property type="term" value="F:protein-arginine N-methyltransferase activity"/>
    <property type="evidence" value="ECO:0007669"/>
    <property type="project" value="InterPro"/>
</dbReference>